<name>A0ABN9SWT0_9DINO</name>
<comment type="caution">
    <text evidence="2">The sequence shown here is derived from an EMBL/GenBank/DDBJ whole genome shotgun (WGS) entry which is preliminary data.</text>
</comment>
<feature type="compositionally biased region" description="Basic and acidic residues" evidence="1">
    <location>
        <begin position="80"/>
        <end position="99"/>
    </location>
</feature>
<feature type="region of interest" description="Disordered" evidence="1">
    <location>
        <begin position="1"/>
        <end position="145"/>
    </location>
</feature>
<organism evidence="2 3">
    <name type="scientific">Prorocentrum cordatum</name>
    <dbReference type="NCBI Taxonomy" id="2364126"/>
    <lineage>
        <taxon>Eukaryota</taxon>
        <taxon>Sar</taxon>
        <taxon>Alveolata</taxon>
        <taxon>Dinophyceae</taxon>
        <taxon>Prorocentrales</taxon>
        <taxon>Prorocentraceae</taxon>
        <taxon>Prorocentrum</taxon>
    </lineage>
</organism>
<protein>
    <submittedName>
        <fullName evidence="2">Uncharacterized protein</fullName>
    </submittedName>
</protein>
<evidence type="ECO:0000256" key="1">
    <source>
        <dbReference type="SAM" id="MobiDB-lite"/>
    </source>
</evidence>
<evidence type="ECO:0000313" key="2">
    <source>
        <dbReference type="EMBL" id="CAK0837002.1"/>
    </source>
</evidence>
<gene>
    <name evidence="2" type="ORF">PCOR1329_LOCUS33327</name>
</gene>
<evidence type="ECO:0000313" key="3">
    <source>
        <dbReference type="Proteomes" id="UP001189429"/>
    </source>
</evidence>
<feature type="compositionally biased region" description="Polar residues" evidence="1">
    <location>
        <begin position="1"/>
        <end position="17"/>
    </location>
</feature>
<proteinExistence type="predicted"/>
<dbReference type="EMBL" id="CAUYUJ010013969">
    <property type="protein sequence ID" value="CAK0837002.1"/>
    <property type="molecule type" value="Genomic_DNA"/>
</dbReference>
<reference evidence="2" key="1">
    <citation type="submission" date="2023-10" db="EMBL/GenBank/DDBJ databases">
        <authorList>
            <person name="Chen Y."/>
            <person name="Shah S."/>
            <person name="Dougan E. K."/>
            <person name="Thang M."/>
            <person name="Chan C."/>
        </authorList>
    </citation>
    <scope>NUCLEOTIDE SEQUENCE [LARGE SCALE GENOMIC DNA]</scope>
</reference>
<keyword evidence="3" id="KW-1185">Reference proteome</keyword>
<dbReference type="Proteomes" id="UP001189429">
    <property type="component" value="Unassembled WGS sequence"/>
</dbReference>
<feature type="compositionally biased region" description="Low complexity" evidence="1">
    <location>
        <begin position="61"/>
        <end position="73"/>
    </location>
</feature>
<accession>A0ABN9SWT0</accession>
<feature type="non-terminal residue" evidence="2">
    <location>
        <position position="1"/>
    </location>
</feature>
<feature type="compositionally biased region" description="Low complexity" evidence="1">
    <location>
        <begin position="22"/>
        <end position="47"/>
    </location>
</feature>
<sequence>ANVSTSSAKNGTRSGRNGSAEPSGRNGSAGPSGRAGSARPAGRNGSANASRRNGSAKHSGRNGSTSSSGSKPGDANETAAADHLRDRQSQALAAHHELQSAKSLGSALEELHRRHQQQAAEHERDGTSTTGEGEDADEGGGGSNVLVVEPRGEFRWWRWSFPFSIRRRHLPPFCHAR</sequence>